<dbReference type="EMBL" id="CP117811">
    <property type="protein sequence ID" value="WDE96749.1"/>
    <property type="molecule type" value="Genomic_DNA"/>
</dbReference>
<keyword evidence="3" id="KW-1185">Reference proteome</keyword>
<dbReference type="RefSeq" id="WP_274150814.1">
    <property type="nucleotide sequence ID" value="NZ_CP117811.1"/>
</dbReference>
<dbReference type="PROSITE" id="PS51094">
    <property type="entry name" value="PTS_EIIA_TYPE_2"/>
    <property type="match status" value="1"/>
</dbReference>
<keyword evidence="2" id="KW-0762">Sugar transport</keyword>
<proteinExistence type="predicted"/>
<accession>A0ABY7VTW0</accession>
<evidence type="ECO:0000313" key="2">
    <source>
        <dbReference type="EMBL" id="WDE96749.1"/>
    </source>
</evidence>
<dbReference type="SUPFAM" id="SSF55804">
    <property type="entry name" value="Phoshotransferase/anion transport protein"/>
    <property type="match status" value="1"/>
</dbReference>
<protein>
    <submittedName>
        <fullName evidence="2">PTS sugar transporter subunit IIA</fullName>
    </submittedName>
</protein>
<evidence type="ECO:0000259" key="1">
    <source>
        <dbReference type="PROSITE" id="PS51094"/>
    </source>
</evidence>
<dbReference type="InterPro" id="IPR002178">
    <property type="entry name" value="PTS_EIIA_type-2_dom"/>
</dbReference>
<dbReference type="PANTHER" id="PTHR47738">
    <property type="entry name" value="PTS SYSTEM FRUCTOSE-LIKE EIIA COMPONENT-RELATED"/>
    <property type="match status" value="1"/>
</dbReference>
<reference evidence="2 3" key="1">
    <citation type="submission" date="2023-02" db="EMBL/GenBank/DDBJ databases">
        <title>Genome sequence of Lentisphaera profundi SAORIC-696.</title>
        <authorList>
            <person name="Kim e."/>
            <person name="Cho J.-C."/>
            <person name="Choi A."/>
            <person name="Kang I."/>
        </authorList>
    </citation>
    <scope>NUCLEOTIDE SEQUENCE [LARGE SCALE GENOMIC DNA]</scope>
    <source>
        <strain evidence="2 3">SAORIC-696</strain>
    </source>
</reference>
<dbReference type="InterPro" id="IPR016152">
    <property type="entry name" value="PTrfase/Anion_transptr"/>
</dbReference>
<dbReference type="InterPro" id="IPR051541">
    <property type="entry name" value="PTS_SugarTrans_NitroReg"/>
</dbReference>
<name>A0ABY7VTW0_9BACT</name>
<feature type="domain" description="PTS EIIA type-2" evidence="1">
    <location>
        <begin position="5"/>
        <end position="148"/>
    </location>
</feature>
<sequence>MDLTRLLPAGHCVIEISTDCYKEAIRETMQPLVDSGIVTDAETFNNRVLKREAQITTAIGGGVAVPHARSRDVTRLGLAVGVLDKPVKFTEEGDEISLIFLISIPSFAPVAHMPLLQHLASFVRYPKKVEKLLGSKTPAAVAKYLSAYKARAKK</sequence>
<dbReference type="PROSITE" id="PS00372">
    <property type="entry name" value="PTS_EIIA_TYPE_2_HIS"/>
    <property type="match status" value="1"/>
</dbReference>
<dbReference type="Proteomes" id="UP001214250">
    <property type="component" value="Chromosome 1"/>
</dbReference>
<evidence type="ECO:0000313" key="3">
    <source>
        <dbReference type="Proteomes" id="UP001214250"/>
    </source>
</evidence>
<dbReference type="PANTHER" id="PTHR47738:SF2">
    <property type="entry name" value="PTS SYSTEM FRUCTOSE-LIKE EIIA COMPONENT"/>
    <property type="match status" value="1"/>
</dbReference>
<dbReference type="CDD" id="cd00211">
    <property type="entry name" value="PTS_IIA_fru"/>
    <property type="match status" value="1"/>
</dbReference>
<dbReference type="Pfam" id="PF00359">
    <property type="entry name" value="PTS_EIIA_2"/>
    <property type="match status" value="1"/>
</dbReference>
<keyword evidence="2" id="KW-0813">Transport</keyword>
<organism evidence="2 3">
    <name type="scientific">Lentisphaera profundi</name>
    <dbReference type="NCBI Taxonomy" id="1658616"/>
    <lineage>
        <taxon>Bacteria</taxon>
        <taxon>Pseudomonadati</taxon>
        <taxon>Lentisphaerota</taxon>
        <taxon>Lentisphaeria</taxon>
        <taxon>Lentisphaerales</taxon>
        <taxon>Lentisphaeraceae</taxon>
        <taxon>Lentisphaera</taxon>
    </lineage>
</organism>
<gene>
    <name evidence="2" type="ORF">PQO03_02090</name>
</gene>
<dbReference type="Gene3D" id="3.40.930.10">
    <property type="entry name" value="Mannitol-specific EII, Chain A"/>
    <property type="match status" value="1"/>
</dbReference>